<dbReference type="EMBL" id="JARK01001445">
    <property type="protein sequence ID" value="EYC01246.1"/>
    <property type="molecule type" value="Genomic_DNA"/>
</dbReference>
<feature type="compositionally biased region" description="Basic and acidic residues" evidence="1">
    <location>
        <begin position="100"/>
        <end position="110"/>
    </location>
</feature>
<gene>
    <name evidence="2" type="primary">Acey_s0109.g92</name>
    <name evidence="2" type="ORF">Y032_0109g92</name>
</gene>
<keyword evidence="3" id="KW-1185">Reference proteome</keyword>
<accession>A0A016TEV9</accession>
<evidence type="ECO:0000313" key="2">
    <source>
        <dbReference type="EMBL" id="EYC01246.1"/>
    </source>
</evidence>
<evidence type="ECO:0000256" key="1">
    <source>
        <dbReference type="SAM" id="MobiDB-lite"/>
    </source>
</evidence>
<dbReference type="AlphaFoldDB" id="A0A016TEV9"/>
<feature type="region of interest" description="Disordered" evidence="1">
    <location>
        <begin position="97"/>
        <end position="119"/>
    </location>
</feature>
<comment type="caution">
    <text evidence="2">The sequence shown here is derived from an EMBL/GenBank/DDBJ whole genome shotgun (WGS) entry which is preliminary data.</text>
</comment>
<protein>
    <submittedName>
        <fullName evidence="2">Uncharacterized protein</fullName>
    </submittedName>
</protein>
<dbReference type="Proteomes" id="UP000024635">
    <property type="component" value="Unassembled WGS sequence"/>
</dbReference>
<sequence>MPPGVTEHNCGHSTNSSSVFFLVEPNRIIHRNCQGKMPLWVISALFVQKAAPETFCQNFGFIGIMDNYFTILCRKARISKLIKNQIGDFERGRMYLHNGKKGESGSEKTPEIPAVKLTT</sequence>
<evidence type="ECO:0000313" key="3">
    <source>
        <dbReference type="Proteomes" id="UP000024635"/>
    </source>
</evidence>
<reference evidence="3" key="1">
    <citation type="journal article" date="2015" name="Nat. Genet.">
        <title>The genome and transcriptome of the zoonotic hookworm Ancylostoma ceylanicum identify infection-specific gene families.</title>
        <authorList>
            <person name="Schwarz E.M."/>
            <person name="Hu Y."/>
            <person name="Antoshechkin I."/>
            <person name="Miller M.M."/>
            <person name="Sternberg P.W."/>
            <person name="Aroian R.V."/>
        </authorList>
    </citation>
    <scope>NUCLEOTIDE SEQUENCE</scope>
    <source>
        <strain evidence="3">HY135</strain>
    </source>
</reference>
<name>A0A016TEV9_9BILA</name>
<organism evidence="2 3">
    <name type="scientific">Ancylostoma ceylanicum</name>
    <dbReference type="NCBI Taxonomy" id="53326"/>
    <lineage>
        <taxon>Eukaryota</taxon>
        <taxon>Metazoa</taxon>
        <taxon>Ecdysozoa</taxon>
        <taxon>Nematoda</taxon>
        <taxon>Chromadorea</taxon>
        <taxon>Rhabditida</taxon>
        <taxon>Rhabditina</taxon>
        <taxon>Rhabditomorpha</taxon>
        <taxon>Strongyloidea</taxon>
        <taxon>Ancylostomatidae</taxon>
        <taxon>Ancylostomatinae</taxon>
        <taxon>Ancylostoma</taxon>
    </lineage>
</organism>
<proteinExistence type="predicted"/>